<feature type="compositionally biased region" description="Basic and acidic residues" evidence="1">
    <location>
        <begin position="24"/>
        <end position="37"/>
    </location>
</feature>
<dbReference type="Proteomes" id="UP000887581">
    <property type="component" value="Unplaced"/>
</dbReference>
<name>A0A915PI47_9BILA</name>
<feature type="region of interest" description="Disordered" evidence="1">
    <location>
        <begin position="1"/>
        <end position="37"/>
    </location>
</feature>
<evidence type="ECO:0000313" key="3">
    <source>
        <dbReference type="WBParaSite" id="sdigi.contig1.g133.t1"/>
    </source>
</evidence>
<dbReference type="WBParaSite" id="sdigi.contig1.g133.t1">
    <property type="protein sequence ID" value="sdigi.contig1.g133.t1"/>
    <property type="gene ID" value="sdigi.contig1.g133"/>
</dbReference>
<accession>A0A915PI47</accession>
<proteinExistence type="predicted"/>
<keyword evidence="2" id="KW-1185">Reference proteome</keyword>
<dbReference type="AlphaFoldDB" id="A0A915PI47"/>
<reference evidence="3" key="1">
    <citation type="submission" date="2022-11" db="UniProtKB">
        <authorList>
            <consortium name="WormBaseParasite"/>
        </authorList>
    </citation>
    <scope>IDENTIFICATION</scope>
</reference>
<evidence type="ECO:0000313" key="2">
    <source>
        <dbReference type="Proteomes" id="UP000887581"/>
    </source>
</evidence>
<protein>
    <submittedName>
        <fullName evidence="3">Uncharacterized protein</fullName>
    </submittedName>
</protein>
<evidence type="ECO:0000256" key="1">
    <source>
        <dbReference type="SAM" id="MobiDB-lite"/>
    </source>
</evidence>
<sequence>MLLQSAVQRRAGQRAEESEGEGWSVERGKEPVRRSHDKLLEGQGCRVRLRLRLRVSSSLLLN</sequence>
<organism evidence="2 3">
    <name type="scientific">Setaria digitata</name>
    <dbReference type="NCBI Taxonomy" id="48799"/>
    <lineage>
        <taxon>Eukaryota</taxon>
        <taxon>Metazoa</taxon>
        <taxon>Ecdysozoa</taxon>
        <taxon>Nematoda</taxon>
        <taxon>Chromadorea</taxon>
        <taxon>Rhabditida</taxon>
        <taxon>Spirurina</taxon>
        <taxon>Spiruromorpha</taxon>
        <taxon>Filarioidea</taxon>
        <taxon>Setariidae</taxon>
        <taxon>Setaria</taxon>
    </lineage>
</organism>